<sequence>MPEWGFVAPWEKVAELARIKPINAKAETVAASKLFGSSFKSRRCLVPVRCWYEWKPVAPGLKQPYALGRTDAEPITLGGIISLRRPHRDFPVELSLAIITTPAPESLADIHTRAPLVIGEADWSIWLGEVSGDPSGILERNTAGVMDAWPVSCAVNRTVTDGPGLVEPVEIEAAAITTEGNA</sequence>
<organism evidence="9 10">
    <name type="scientific">Acidiphilium rubrum</name>
    <dbReference type="NCBI Taxonomy" id="526"/>
    <lineage>
        <taxon>Bacteria</taxon>
        <taxon>Pseudomonadati</taxon>
        <taxon>Pseudomonadota</taxon>
        <taxon>Alphaproteobacteria</taxon>
        <taxon>Acetobacterales</taxon>
        <taxon>Acidocellaceae</taxon>
        <taxon>Acidiphilium</taxon>
    </lineage>
</organism>
<evidence type="ECO:0000256" key="6">
    <source>
        <dbReference type="ARBA" id="ARBA00023125"/>
    </source>
</evidence>
<dbReference type="Proteomes" id="UP000186308">
    <property type="component" value="Unassembled WGS sequence"/>
</dbReference>
<dbReference type="SUPFAM" id="SSF143081">
    <property type="entry name" value="BB1717-like"/>
    <property type="match status" value="1"/>
</dbReference>
<dbReference type="GO" id="GO:0016829">
    <property type="term" value="F:lyase activity"/>
    <property type="evidence" value="ECO:0007669"/>
    <property type="project" value="UniProtKB-KW"/>
</dbReference>
<dbReference type="GO" id="GO:0106300">
    <property type="term" value="P:protein-DNA covalent cross-linking repair"/>
    <property type="evidence" value="ECO:0007669"/>
    <property type="project" value="InterPro"/>
</dbReference>
<protein>
    <recommendedName>
        <fullName evidence="8">Abasic site processing protein</fullName>
        <ecNumber evidence="8">3.4.-.-</ecNumber>
    </recommendedName>
</protein>
<keyword evidence="2 8" id="KW-0645">Protease</keyword>
<dbReference type="InterPro" id="IPR003738">
    <property type="entry name" value="SRAP"/>
</dbReference>
<accession>A0A8G2FLQ6</accession>
<evidence type="ECO:0000256" key="8">
    <source>
        <dbReference type="RuleBase" id="RU364100"/>
    </source>
</evidence>
<dbReference type="InterPro" id="IPR036590">
    <property type="entry name" value="SRAP-like"/>
</dbReference>
<gene>
    <name evidence="9" type="ORF">SAMN05421828_13610</name>
</gene>
<dbReference type="GO" id="GO:0008233">
    <property type="term" value="F:peptidase activity"/>
    <property type="evidence" value="ECO:0007669"/>
    <property type="project" value="UniProtKB-KW"/>
</dbReference>
<keyword evidence="6" id="KW-0238">DNA-binding</keyword>
<dbReference type="Pfam" id="PF02586">
    <property type="entry name" value="SRAP"/>
    <property type="match status" value="1"/>
</dbReference>
<dbReference type="GO" id="GO:0006508">
    <property type="term" value="P:proteolysis"/>
    <property type="evidence" value="ECO:0007669"/>
    <property type="project" value="UniProtKB-KW"/>
</dbReference>
<dbReference type="Gene3D" id="3.90.1680.10">
    <property type="entry name" value="SOS response associated peptidase-like"/>
    <property type="match status" value="1"/>
</dbReference>
<keyword evidence="7" id="KW-0456">Lyase</keyword>
<dbReference type="AlphaFoldDB" id="A0A8G2FLQ6"/>
<dbReference type="PANTHER" id="PTHR13604:SF0">
    <property type="entry name" value="ABASIC SITE PROCESSING PROTEIN HMCES"/>
    <property type="match status" value="1"/>
</dbReference>
<proteinExistence type="inferred from homology"/>
<keyword evidence="5" id="KW-0190">Covalent protein-DNA linkage</keyword>
<keyword evidence="3" id="KW-0227">DNA damage</keyword>
<reference evidence="9 10" key="1">
    <citation type="submission" date="2017-01" db="EMBL/GenBank/DDBJ databases">
        <authorList>
            <person name="Varghese N."/>
            <person name="Submissions S."/>
        </authorList>
    </citation>
    <scope>NUCLEOTIDE SEQUENCE [LARGE SCALE GENOMIC DNA]</scope>
    <source>
        <strain evidence="9 10">ATCC 35905</strain>
    </source>
</reference>
<name>A0A8G2FLQ6_ACIRU</name>
<evidence type="ECO:0000256" key="2">
    <source>
        <dbReference type="ARBA" id="ARBA00022670"/>
    </source>
</evidence>
<keyword evidence="4 8" id="KW-0378">Hydrolase</keyword>
<dbReference type="EMBL" id="FTNE01000036">
    <property type="protein sequence ID" value="SIR47028.1"/>
    <property type="molecule type" value="Genomic_DNA"/>
</dbReference>
<comment type="similarity">
    <text evidence="1 8">Belongs to the SOS response-associated peptidase family.</text>
</comment>
<evidence type="ECO:0000256" key="4">
    <source>
        <dbReference type="ARBA" id="ARBA00022801"/>
    </source>
</evidence>
<dbReference type="PANTHER" id="PTHR13604">
    <property type="entry name" value="DC12-RELATED"/>
    <property type="match status" value="1"/>
</dbReference>
<evidence type="ECO:0000313" key="10">
    <source>
        <dbReference type="Proteomes" id="UP000186308"/>
    </source>
</evidence>
<keyword evidence="10" id="KW-1185">Reference proteome</keyword>
<evidence type="ECO:0000256" key="3">
    <source>
        <dbReference type="ARBA" id="ARBA00022763"/>
    </source>
</evidence>
<evidence type="ECO:0000256" key="1">
    <source>
        <dbReference type="ARBA" id="ARBA00008136"/>
    </source>
</evidence>
<comment type="caution">
    <text evidence="9">The sequence shown here is derived from an EMBL/GenBank/DDBJ whole genome shotgun (WGS) entry which is preliminary data.</text>
</comment>
<evidence type="ECO:0000313" key="9">
    <source>
        <dbReference type="EMBL" id="SIR47028.1"/>
    </source>
</evidence>
<evidence type="ECO:0000256" key="7">
    <source>
        <dbReference type="ARBA" id="ARBA00023239"/>
    </source>
</evidence>
<dbReference type="GO" id="GO:0003697">
    <property type="term" value="F:single-stranded DNA binding"/>
    <property type="evidence" value="ECO:0007669"/>
    <property type="project" value="InterPro"/>
</dbReference>
<evidence type="ECO:0000256" key="5">
    <source>
        <dbReference type="ARBA" id="ARBA00023124"/>
    </source>
</evidence>
<dbReference type="EC" id="3.4.-.-" evidence="8"/>